<feature type="compositionally biased region" description="Acidic residues" evidence="2">
    <location>
        <begin position="922"/>
        <end position="939"/>
    </location>
</feature>
<dbReference type="GO" id="GO:0007052">
    <property type="term" value="P:mitotic spindle organization"/>
    <property type="evidence" value="ECO:0007669"/>
    <property type="project" value="TreeGrafter"/>
</dbReference>
<feature type="compositionally biased region" description="Low complexity" evidence="2">
    <location>
        <begin position="259"/>
        <end position="295"/>
    </location>
</feature>
<dbReference type="PANTHER" id="PTHR12353:SF1">
    <property type="entry name" value="DISKS LARGE-ASSOCIATED PROTEIN 5"/>
    <property type="match status" value="1"/>
</dbReference>
<dbReference type="STRING" id="7266.A0A3B0JRJ9"/>
<keyword evidence="4" id="KW-1185">Reference proteome</keyword>
<feature type="compositionally biased region" description="Gly residues" evidence="2">
    <location>
        <begin position="397"/>
        <end position="407"/>
    </location>
</feature>
<feature type="compositionally biased region" description="Polar residues" evidence="2">
    <location>
        <begin position="246"/>
        <end position="258"/>
    </location>
</feature>
<organism evidence="3 4">
    <name type="scientific">Drosophila guanche</name>
    <name type="common">Fruit fly</name>
    <dbReference type="NCBI Taxonomy" id="7266"/>
    <lineage>
        <taxon>Eukaryota</taxon>
        <taxon>Metazoa</taxon>
        <taxon>Ecdysozoa</taxon>
        <taxon>Arthropoda</taxon>
        <taxon>Hexapoda</taxon>
        <taxon>Insecta</taxon>
        <taxon>Pterygota</taxon>
        <taxon>Neoptera</taxon>
        <taxon>Endopterygota</taxon>
        <taxon>Diptera</taxon>
        <taxon>Brachycera</taxon>
        <taxon>Muscomorpha</taxon>
        <taxon>Ephydroidea</taxon>
        <taxon>Drosophilidae</taxon>
        <taxon>Drosophila</taxon>
        <taxon>Sophophora</taxon>
    </lineage>
</organism>
<dbReference type="GO" id="GO:0007346">
    <property type="term" value="P:regulation of mitotic cell cycle"/>
    <property type="evidence" value="ECO:0007669"/>
    <property type="project" value="TreeGrafter"/>
</dbReference>
<feature type="compositionally biased region" description="Basic and acidic residues" evidence="2">
    <location>
        <begin position="23"/>
        <end position="41"/>
    </location>
</feature>
<feature type="compositionally biased region" description="Basic and acidic residues" evidence="2">
    <location>
        <begin position="91"/>
        <end position="118"/>
    </location>
</feature>
<dbReference type="GO" id="GO:0023052">
    <property type="term" value="P:signaling"/>
    <property type="evidence" value="ECO:0007669"/>
    <property type="project" value="InterPro"/>
</dbReference>
<evidence type="ECO:0000256" key="2">
    <source>
        <dbReference type="SAM" id="MobiDB-lite"/>
    </source>
</evidence>
<feature type="compositionally biased region" description="Polar residues" evidence="2">
    <location>
        <begin position="9"/>
        <end position="22"/>
    </location>
</feature>
<dbReference type="GO" id="GO:0031616">
    <property type="term" value="C:spindle pole centrosome"/>
    <property type="evidence" value="ECO:0007669"/>
    <property type="project" value="TreeGrafter"/>
</dbReference>
<dbReference type="GO" id="GO:0005634">
    <property type="term" value="C:nucleus"/>
    <property type="evidence" value="ECO:0007669"/>
    <property type="project" value="TreeGrafter"/>
</dbReference>
<accession>A0A3B0JRJ9</accession>
<dbReference type="GO" id="GO:0051382">
    <property type="term" value="P:kinetochore assembly"/>
    <property type="evidence" value="ECO:0007669"/>
    <property type="project" value="TreeGrafter"/>
</dbReference>
<dbReference type="Pfam" id="PF03359">
    <property type="entry name" value="GKAP"/>
    <property type="match status" value="1"/>
</dbReference>
<dbReference type="GO" id="GO:0008017">
    <property type="term" value="F:microtubule binding"/>
    <property type="evidence" value="ECO:0007669"/>
    <property type="project" value="TreeGrafter"/>
</dbReference>
<evidence type="ECO:0000313" key="4">
    <source>
        <dbReference type="Proteomes" id="UP000268350"/>
    </source>
</evidence>
<feature type="region of interest" description="Disordered" evidence="2">
    <location>
        <begin position="1"/>
        <end position="316"/>
    </location>
</feature>
<dbReference type="GO" id="GO:0051642">
    <property type="term" value="P:centrosome localization"/>
    <property type="evidence" value="ECO:0007669"/>
    <property type="project" value="TreeGrafter"/>
</dbReference>
<name>A0A3B0JRJ9_DROGU</name>
<comment type="similarity">
    <text evidence="1">Belongs to the SAPAP family.</text>
</comment>
<dbReference type="InterPro" id="IPR005026">
    <property type="entry name" value="SAPAP"/>
</dbReference>
<reference evidence="4" key="1">
    <citation type="submission" date="2018-01" db="EMBL/GenBank/DDBJ databases">
        <authorList>
            <person name="Alioto T."/>
            <person name="Alioto T."/>
        </authorList>
    </citation>
    <scope>NUCLEOTIDE SEQUENCE [LARGE SCALE GENOMIC DNA]</scope>
</reference>
<dbReference type="GO" id="GO:0005737">
    <property type="term" value="C:cytoplasm"/>
    <property type="evidence" value="ECO:0007669"/>
    <property type="project" value="TreeGrafter"/>
</dbReference>
<feature type="compositionally biased region" description="Polar residues" evidence="2">
    <location>
        <begin position="955"/>
        <end position="971"/>
    </location>
</feature>
<dbReference type="GO" id="GO:0016301">
    <property type="term" value="F:kinase activity"/>
    <property type="evidence" value="ECO:0007669"/>
    <property type="project" value="UniProtKB-KW"/>
</dbReference>
<feature type="region of interest" description="Disordered" evidence="2">
    <location>
        <begin position="392"/>
        <end position="426"/>
    </location>
</feature>
<feature type="compositionally biased region" description="Basic and acidic residues" evidence="2">
    <location>
        <begin position="514"/>
        <end position="530"/>
    </location>
</feature>
<dbReference type="GO" id="GO:0007059">
    <property type="term" value="P:chromosome segregation"/>
    <property type="evidence" value="ECO:0007669"/>
    <property type="project" value="TreeGrafter"/>
</dbReference>
<evidence type="ECO:0000313" key="3">
    <source>
        <dbReference type="EMBL" id="SPP73758.1"/>
    </source>
</evidence>
<dbReference type="PANTHER" id="PTHR12353">
    <property type="entry name" value="DISKS LARGE-ASSOCIATED PROTEIN DAP SAP90/PSD-95-ASSOCIATED PROTEIN"/>
    <property type="match status" value="1"/>
</dbReference>
<dbReference type="OrthoDB" id="10023951at2759"/>
<keyword evidence="3" id="KW-0418">Kinase</keyword>
<dbReference type="EMBL" id="OUUW01000001">
    <property type="protein sequence ID" value="SPP73758.1"/>
    <property type="molecule type" value="Genomic_DNA"/>
</dbReference>
<protein>
    <submittedName>
        <fullName evidence="3">Blast:Guanylate kinase-associated protein mars</fullName>
    </submittedName>
</protein>
<feature type="region of interest" description="Disordered" evidence="2">
    <location>
        <begin position="469"/>
        <end position="530"/>
    </location>
</feature>
<feature type="compositionally biased region" description="Basic and acidic residues" evidence="2">
    <location>
        <begin position="943"/>
        <end position="953"/>
    </location>
</feature>
<dbReference type="Proteomes" id="UP000268350">
    <property type="component" value="Unassembled WGS sequence"/>
</dbReference>
<evidence type="ECO:0000256" key="1">
    <source>
        <dbReference type="ARBA" id="ARBA00008839"/>
    </source>
</evidence>
<feature type="compositionally biased region" description="Polar residues" evidence="2">
    <location>
        <begin position="42"/>
        <end position="63"/>
    </location>
</feature>
<sequence>MQRYKDLYKQQSLALSPRNFNEQNRELQKAARAKQREDRFQSNRIISVSPTPMKSAAPTSPSEDAQPRLTYDAPPKENQKPELASPPKKPTRPDLYLKRFLDWRASKKEQTKCEENAHRGQPLKSETLQNSKFTHKSGTFKPPPNLQQEQPNAPAFVPPKRHSLYAVIYKRPPTSTAKPNATTSRPQPTTSRPQPTTSRPHSQATTVQPHPTTMRPKPAATKVKPGPTTTRPLTAATTVKPHPTIVKQQPAATTVKSHPTTTRPLTAATTAKPQPTTTRPLTTATTVKPHATTVKRQPAATTVKPHPTTTRPQPVAVKSTRNLQPATVKPAPSHAWPLKPTTAAKPKAAAYIGVGSAENGVLHLPNVRTQPFEKPAVSKAITATGHRAEIVKPKPIRGGGGGGGRGAAGKFKPTAETKGGAAVPRNKPASQFSMRMKAKSNTSKYVNLQKNVRNRPDLRLELIEAATTELPPNTPLDGRTSGPALATSTQCKSHSAVDDFGDITSLSPVAPPSSHKDSAPEVPEEPKAKRKFDFSRYSMVETKAEDSLIMTPFLAKVTDDADPEDVTLKPAEETTPPRRVSDGKPNYLSPFVSVSRGKVNSRCEREKRNSMYLPGEETPVAIRRALESVLYFRLQLKNEIERLRAICSEWEGYSKENEAHLLDTGGMDMINVAIGQTNLLATKKMLQFSGLIDRCEAGATGKNHRPYDGSEETKPVQAEDLEGWWDMLRLQSENVDKRFDNLKRWKQNNWQDPDAVEEAKIPAKPVAKPKAKLGNNLKAKPKPKAKASSSLKQFLRRAHADMKKIKTDEASADNAQSTPSRISHQRVIVVRDRRSFSPARTVLRMSVGESRPSIGGNALLKSAILAAAEQNAMNHTPPPNKARQSILKTPGTSRRESRGVIFSTKKNVRRFKFTIDEGTVSDDEAVGGDKLEDCEEDMSLEASGERRSLDHGPAENQQQSEDGNTSRTYTLRNRRVRLRPSTEFM</sequence>
<keyword evidence="3" id="KW-0808">Transferase</keyword>
<gene>
    <name evidence="3" type="ORF">DGUA_6G001291</name>
</gene>
<feature type="region of interest" description="Disordered" evidence="2">
    <location>
        <begin position="564"/>
        <end position="586"/>
    </location>
</feature>
<proteinExistence type="inferred from homology"/>
<feature type="region of interest" description="Disordered" evidence="2">
    <location>
        <begin position="773"/>
        <end position="792"/>
    </location>
</feature>
<feature type="compositionally biased region" description="Low complexity" evidence="2">
    <location>
        <begin position="227"/>
        <end position="238"/>
    </location>
</feature>
<feature type="region of interest" description="Disordered" evidence="2">
    <location>
        <begin position="873"/>
        <end position="897"/>
    </location>
</feature>
<dbReference type="OMA" id="ATGKNRQ"/>
<feature type="region of interest" description="Disordered" evidence="2">
    <location>
        <begin position="922"/>
        <end position="985"/>
    </location>
</feature>
<feature type="compositionally biased region" description="Low complexity" evidence="2">
    <location>
        <begin position="182"/>
        <end position="200"/>
    </location>
</feature>
<dbReference type="AlphaFoldDB" id="A0A3B0JRJ9"/>
<feature type="compositionally biased region" description="Polar residues" evidence="2">
    <location>
        <begin position="882"/>
        <end position="892"/>
    </location>
</feature>
<feature type="compositionally biased region" description="Basic and acidic residues" evidence="2">
    <location>
        <begin position="566"/>
        <end position="582"/>
    </location>
</feature>
<feature type="compositionally biased region" description="Polar residues" evidence="2">
    <location>
        <begin position="201"/>
        <end position="211"/>
    </location>
</feature>